<proteinExistence type="predicted"/>
<accession>A0AAE3ZMQ5</accession>
<reference evidence="3 4" key="1">
    <citation type="submission" date="2023-07" db="EMBL/GenBank/DDBJ databases">
        <title>Sequencing the genomes of 1000 actinobacteria strains.</title>
        <authorList>
            <person name="Klenk H.-P."/>
        </authorList>
    </citation>
    <scope>NUCLEOTIDE SEQUENCE [LARGE SCALE GENOMIC DNA]</scope>
    <source>
        <strain evidence="3 4">DSM 44711</strain>
    </source>
</reference>
<feature type="region of interest" description="Disordered" evidence="1">
    <location>
        <begin position="297"/>
        <end position="326"/>
    </location>
</feature>
<gene>
    <name evidence="3" type="ORF">J2S44_003023</name>
</gene>
<dbReference type="Pfam" id="PF04480">
    <property type="entry name" value="DUF559"/>
    <property type="match status" value="1"/>
</dbReference>
<dbReference type="RefSeq" id="WP_310413696.1">
    <property type="nucleotide sequence ID" value="NZ_JAVDYC010000001.1"/>
</dbReference>
<evidence type="ECO:0000256" key="1">
    <source>
        <dbReference type="SAM" id="MobiDB-lite"/>
    </source>
</evidence>
<dbReference type="Gene3D" id="3.40.960.10">
    <property type="entry name" value="VSR Endonuclease"/>
    <property type="match status" value="1"/>
</dbReference>
<dbReference type="InterPro" id="IPR011335">
    <property type="entry name" value="Restrct_endonuc-II-like"/>
</dbReference>
<evidence type="ECO:0000259" key="2">
    <source>
        <dbReference type="Pfam" id="PF04480"/>
    </source>
</evidence>
<evidence type="ECO:0000313" key="4">
    <source>
        <dbReference type="Proteomes" id="UP001183629"/>
    </source>
</evidence>
<feature type="domain" description="DUF559" evidence="2">
    <location>
        <begin position="229"/>
        <end position="292"/>
    </location>
</feature>
<dbReference type="InterPro" id="IPR007569">
    <property type="entry name" value="DUF559"/>
</dbReference>
<dbReference type="Proteomes" id="UP001183629">
    <property type="component" value="Unassembled WGS sequence"/>
</dbReference>
<dbReference type="AlphaFoldDB" id="A0AAE3ZMQ5"/>
<keyword evidence="4" id="KW-1185">Reference proteome</keyword>
<evidence type="ECO:0000313" key="3">
    <source>
        <dbReference type="EMBL" id="MDR7322773.1"/>
    </source>
</evidence>
<name>A0AAE3ZMQ5_9ACTN</name>
<comment type="caution">
    <text evidence="3">The sequence shown here is derived from an EMBL/GenBank/DDBJ whole genome shotgun (WGS) entry which is preliminary data.</text>
</comment>
<dbReference type="EMBL" id="JAVDYC010000001">
    <property type="protein sequence ID" value="MDR7322773.1"/>
    <property type="molecule type" value="Genomic_DNA"/>
</dbReference>
<sequence length="326" mass="35804">MARSAVPRELRASPFRRRDAVATGLVTPARLLGPHWQRLYHGVYIEAGAFAQDDHRMWCEAALLAAPPGSAVGGLSAARLWSVDLLASGDPVTVIVPRSHHLRAQSRLRLIHADLPASDVERLAGLLVTTPVRTAFDLGRGADRTAAVIAVDAMLQRRLVTPGEIAALADRRPGWPGLARLRAVLRVADGGAASPMETRLRLLVVDGGLPRPVTQYVVRDRDGRLIGRVDLAYPQLGIVLEYEGDHHRDPATFRKDIARFNRLRAAGWVALRFTADDVFRRPQRIVEEVRRAVAEATALRETRPSRSPRSTTPAKHDLVEPPRSTA</sequence>
<dbReference type="SUPFAM" id="SSF52980">
    <property type="entry name" value="Restriction endonuclease-like"/>
    <property type="match status" value="1"/>
</dbReference>
<protein>
    <recommendedName>
        <fullName evidence="2">DUF559 domain-containing protein</fullName>
    </recommendedName>
</protein>
<organism evidence="3 4">
    <name type="scientific">Catenuloplanes niger</name>
    <dbReference type="NCBI Taxonomy" id="587534"/>
    <lineage>
        <taxon>Bacteria</taxon>
        <taxon>Bacillati</taxon>
        <taxon>Actinomycetota</taxon>
        <taxon>Actinomycetes</taxon>
        <taxon>Micromonosporales</taxon>
        <taxon>Micromonosporaceae</taxon>
        <taxon>Catenuloplanes</taxon>
    </lineage>
</organism>